<evidence type="ECO:0000259" key="2">
    <source>
        <dbReference type="Pfam" id="PF17836"/>
    </source>
</evidence>
<proteinExistence type="predicted"/>
<dbReference type="EMBL" id="JAGYPN010000002">
    <property type="protein sequence ID" value="MBS4223352.1"/>
    <property type="molecule type" value="Genomic_DNA"/>
</dbReference>
<accession>A0A942UPU7</accession>
<dbReference type="NCBIfam" id="TIGR03570">
    <property type="entry name" value="NeuD_NnaD"/>
    <property type="match status" value="1"/>
</dbReference>
<sequence length="231" mass="24895">MQEEIYIVGAGTYGEVMCELADVLGYSVKGFYDEDNSKLNCTIMGVEVIGNFSKLNESDIKDKNFIVAIGNNPVRLDMMNKINLLGGVTPALIHPSAIISPSAQIGKGVYIHANAYIWTKVVIDDFCIVSPNVVIAHHTTLSKACLVSTLTAVGASIKIEEKVLLGMSSTIMTGVNSIGENSIIGAGAVVIKDIENDTVYAGVPAKKIRDIKEQKIFKKKTNNNVYVTNII</sequence>
<dbReference type="Proteomes" id="UP000676456">
    <property type="component" value="Unassembled WGS sequence"/>
</dbReference>
<reference evidence="3 4" key="1">
    <citation type="submission" date="2021-05" db="EMBL/GenBank/DDBJ databases">
        <title>Novel Bacillus species.</title>
        <authorList>
            <person name="Liu G."/>
        </authorList>
    </citation>
    <scope>NUCLEOTIDE SEQUENCE [LARGE SCALE GENOMIC DNA]</scope>
    <source>
        <strain evidence="3 4">FJAT-49682</strain>
    </source>
</reference>
<dbReference type="InterPro" id="IPR020019">
    <property type="entry name" value="AcTrfase_PglD-like"/>
</dbReference>
<evidence type="ECO:0000256" key="1">
    <source>
        <dbReference type="PIRSR" id="PIRSR620019-2"/>
    </source>
</evidence>
<dbReference type="PANTHER" id="PTHR43300:SF7">
    <property type="entry name" value="UDP-N-ACETYLBACILLOSAMINE N-ACETYLTRANSFERASE"/>
    <property type="match status" value="1"/>
</dbReference>
<evidence type="ECO:0000313" key="4">
    <source>
        <dbReference type="Proteomes" id="UP000676456"/>
    </source>
</evidence>
<dbReference type="InterPro" id="IPR050179">
    <property type="entry name" value="Trans_hexapeptide_repeat"/>
</dbReference>
<dbReference type="Gene3D" id="3.40.50.20">
    <property type="match status" value="1"/>
</dbReference>
<organism evidence="3 4">
    <name type="scientific">Lederbergia citrea</name>
    <dbReference type="NCBI Taxonomy" id="2833581"/>
    <lineage>
        <taxon>Bacteria</taxon>
        <taxon>Bacillati</taxon>
        <taxon>Bacillota</taxon>
        <taxon>Bacilli</taxon>
        <taxon>Bacillales</taxon>
        <taxon>Bacillaceae</taxon>
        <taxon>Lederbergia</taxon>
    </lineage>
</organism>
<feature type="binding site" evidence="1">
    <location>
        <position position="70"/>
    </location>
    <ligand>
        <name>substrate</name>
    </ligand>
</feature>
<evidence type="ECO:0000313" key="3">
    <source>
        <dbReference type="EMBL" id="MBS4223352.1"/>
    </source>
</evidence>
<gene>
    <name evidence="3" type="ORF">KHA91_11420</name>
</gene>
<feature type="domain" description="PglD N-terminal" evidence="2">
    <location>
        <begin position="5"/>
        <end position="82"/>
    </location>
</feature>
<dbReference type="Gene3D" id="2.160.10.10">
    <property type="entry name" value="Hexapeptide repeat proteins"/>
    <property type="match status" value="1"/>
</dbReference>
<dbReference type="InterPro" id="IPR001451">
    <property type="entry name" value="Hexapep"/>
</dbReference>
<dbReference type="InterPro" id="IPR011004">
    <property type="entry name" value="Trimer_LpxA-like_sf"/>
</dbReference>
<keyword evidence="4" id="KW-1185">Reference proteome</keyword>
<dbReference type="PANTHER" id="PTHR43300">
    <property type="entry name" value="ACETYLTRANSFERASE"/>
    <property type="match status" value="1"/>
</dbReference>
<name>A0A942UPU7_9BACI</name>
<dbReference type="Pfam" id="PF00132">
    <property type="entry name" value="Hexapep"/>
    <property type="match status" value="1"/>
</dbReference>
<dbReference type="RefSeq" id="WP_213098370.1">
    <property type="nucleotide sequence ID" value="NZ_JAGYPN010000002.1"/>
</dbReference>
<dbReference type="SUPFAM" id="SSF51161">
    <property type="entry name" value="Trimeric LpxA-like enzymes"/>
    <property type="match status" value="1"/>
</dbReference>
<dbReference type="Pfam" id="PF17836">
    <property type="entry name" value="PglD_N"/>
    <property type="match status" value="1"/>
</dbReference>
<dbReference type="InterPro" id="IPR041561">
    <property type="entry name" value="PglD_N"/>
</dbReference>
<dbReference type="CDD" id="cd03360">
    <property type="entry name" value="LbH_AT_putative"/>
    <property type="match status" value="1"/>
</dbReference>
<comment type="caution">
    <text evidence="3">The sequence shown here is derived from an EMBL/GenBank/DDBJ whole genome shotgun (WGS) entry which is preliminary data.</text>
</comment>
<protein>
    <submittedName>
        <fullName evidence="3">NeuD/PglB/VioB family sugar acetyltransferase</fullName>
    </submittedName>
</protein>
<dbReference type="AlphaFoldDB" id="A0A942UPU7"/>